<keyword evidence="3" id="KW-1185">Reference proteome</keyword>
<dbReference type="Pfam" id="PF02137">
    <property type="entry name" value="A_deamin"/>
    <property type="match status" value="1"/>
</dbReference>
<dbReference type="GeneTree" id="ENSGT00940000180193"/>
<dbReference type="GO" id="GO:0006382">
    <property type="term" value="P:adenosine to inosine editing"/>
    <property type="evidence" value="ECO:0007669"/>
    <property type="project" value="TreeGrafter"/>
</dbReference>
<dbReference type="Proteomes" id="UP000257200">
    <property type="component" value="Unplaced"/>
</dbReference>
<sequence length="109" mass="12440">MVNRRDTEQTSTHTGGNALLTCAEYQQPGKASCVSVNWTMGDTQLEVVNTATGRRRDSGTASRLCKHALFTRWNRLYRNSLSQDYIETNIHIHTYGELRIIMNLSMFLD</sequence>
<dbReference type="PROSITE" id="PS50141">
    <property type="entry name" value="A_DEAMIN_EDITASE"/>
    <property type="match status" value="1"/>
</dbReference>
<dbReference type="PANTHER" id="PTHR10910">
    <property type="entry name" value="EUKARYOTE SPECIFIC DSRNA BINDING PROTEIN"/>
    <property type="match status" value="1"/>
</dbReference>
<evidence type="ECO:0000259" key="1">
    <source>
        <dbReference type="PROSITE" id="PS50141"/>
    </source>
</evidence>
<protein>
    <recommendedName>
        <fullName evidence="1">A to I editase domain-containing protein</fullName>
    </recommendedName>
</protein>
<dbReference type="GO" id="GO:0006396">
    <property type="term" value="P:RNA processing"/>
    <property type="evidence" value="ECO:0007669"/>
    <property type="project" value="InterPro"/>
</dbReference>
<dbReference type="InParanoid" id="A0A3Q1GLJ8"/>
<accession>A0A3Q1GLJ8</accession>
<evidence type="ECO:0000313" key="3">
    <source>
        <dbReference type="Proteomes" id="UP000257200"/>
    </source>
</evidence>
<dbReference type="InterPro" id="IPR002466">
    <property type="entry name" value="A_deamin"/>
</dbReference>
<dbReference type="Ensembl" id="ENSAPOT00000018427.1">
    <property type="protein sequence ID" value="ENSAPOP00000028272.1"/>
    <property type="gene ID" value="ENSAPOG00000013399.1"/>
</dbReference>
<dbReference type="PANTHER" id="PTHR10910:SF17">
    <property type="entry name" value="DOUBLE-STRANDED RNA-SPECIFIC EDITASE B2"/>
    <property type="match status" value="1"/>
</dbReference>
<proteinExistence type="predicted"/>
<name>A0A3Q1GLJ8_9TELE</name>
<dbReference type="GO" id="GO:0003725">
    <property type="term" value="F:double-stranded RNA binding"/>
    <property type="evidence" value="ECO:0007669"/>
    <property type="project" value="TreeGrafter"/>
</dbReference>
<dbReference type="GO" id="GO:0005737">
    <property type="term" value="C:cytoplasm"/>
    <property type="evidence" value="ECO:0007669"/>
    <property type="project" value="TreeGrafter"/>
</dbReference>
<organism evidence="2 3">
    <name type="scientific">Acanthochromis polyacanthus</name>
    <name type="common">spiny chromis</name>
    <dbReference type="NCBI Taxonomy" id="80966"/>
    <lineage>
        <taxon>Eukaryota</taxon>
        <taxon>Metazoa</taxon>
        <taxon>Chordata</taxon>
        <taxon>Craniata</taxon>
        <taxon>Vertebrata</taxon>
        <taxon>Euteleostomi</taxon>
        <taxon>Actinopterygii</taxon>
        <taxon>Neopterygii</taxon>
        <taxon>Teleostei</taxon>
        <taxon>Neoteleostei</taxon>
        <taxon>Acanthomorphata</taxon>
        <taxon>Ovalentaria</taxon>
        <taxon>Pomacentridae</taxon>
        <taxon>Acanthochromis</taxon>
    </lineage>
</organism>
<dbReference type="GO" id="GO:0008251">
    <property type="term" value="F:tRNA-specific adenosine deaminase activity"/>
    <property type="evidence" value="ECO:0007669"/>
    <property type="project" value="TreeGrafter"/>
</dbReference>
<evidence type="ECO:0000313" key="2">
    <source>
        <dbReference type="Ensembl" id="ENSAPOP00000028272.1"/>
    </source>
</evidence>
<reference evidence="2" key="1">
    <citation type="submission" date="2025-08" db="UniProtKB">
        <authorList>
            <consortium name="Ensembl"/>
        </authorList>
    </citation>
    <scope>IDENTIFICATION</scope>
</reference>
<dbReference type="AlphaFoldDB" id="A0A3Q1GLJ8"/>
<dbReference type="STRING" id="80966.ENSAPOP00000028272"/>
<dbReference type="GO" id="GO:0005730">
    <property type="term" value="C:nucleolus"/>
    <property type="evidence" value="ECO:0007669"/>
    <property type="project" value="TreeGrafter"/>
</dbReference>
<dbReference type="GO" id="GO:0003726">
    <property type="term" value="F:double-stranded RNA adenosine deaminase activity"/>
    <property type="evidence" value="ECO:0007669"/>
    <property type="project" value="TreeGrafter"/>
</dbReference>
<reference evidence="2" key="2">
    <citation type="submission" date="2025-09" db="UniProtKB">
        <authorList>
            <consortium name="Ensembl"/>
        </authorList>
    </citation>
    <scope>IDENTIFICATION</scope>
</reference>
<feature type="domain" description="A to I editase" evidence="1">
    <location>
        <begin position="1"/>
        <end position="99"/>
    </location>
</feature>